<name>A0A081AVA7_PHYNI</name>
<dbReference type="Proteomes" id="UP000028582">
    <property type="component" value="Unassembled WGS sequence"/>
</dbReference>
<feature type="signal peptide" evidence="1">
    <location>
        <begin position="1"/>
        <end position="19"/>
    </location>
</feature>
<evidence type="ECO:0000313" key="3">
    <source>
        <dbReference type="Proteomes" id="UP000028582"/>
    </source>
</evidence>
<keyword evidence="1" id="KW-0732">Signal</keyword>
<comment type="caution">
    <text evidence="2">The sequence shown here is derived from an EMBL/GenBank/DDBJ whole genome shotgun (WGS) entry which is preliminary data.</text>
</comment>
<evidence type="ECO:0000313" key="2">
    <source>
        <dbReference type="EMBL" id="ETO82818.1"/>
    </source>
</evidence>
<dbReference type="EMBL" id="ANJA01000631">
    <property type="protein sequence ID" value="ETO82818.1"/>
    <property type="molecule type" value="Genomic_DNA"/>
</dbReference>
<protein>
    <recommendedName>
        <fullName evidence="4">SnoaL-like domain-containing protein</fullName>
    </recommendedName>
</protein>
<dbReference type="Gene3D" id="3.10.450.50">
    <property type="match status" value="1"/>
</dbReference>
<organism evidence="2 3">
    <name type="scientific">Phytophthora nicotianae P1976</name>
    <dbReference type="NCBI Taxonomy" id="1317066"/>
    <lineage>
        <taxon>Eukaryota</taxon>
        <taxon>Sar</taxon>
        <taxon>Stramenopiles</taxon>
        <taxon>Oomycota</taxon>
        <taxon>Peronosporomycetes</taxon>
        <taxon>Peronosporales</taxon>
        <taxon>Peronosporaceae</taxon>
        <taxon>Phytophthora</taxon>
    </lineage>
</organism>
<sequence length="172" mass="18788">MLMTIFLALPAILVATATADDLCQDGTVLPPAPYHPPRPVTPAQQKAIFNRFADGFLLSGTPLPFLEDHLADDYIQHNPDFLSGKAAVVQGFSGDVSAFGMTYPANIITRGFDEESGQGWIHYYFTPAAGQQPSVVVDIFRMNGSAIQEHWDVIQQRPENATNPLAMFTPPN</sequence>
<dbReference type="AlphaFoldDB" id="A0A081AVA7"/>
<reference evidence="2 3" key="1">
    <citation type="submission" date="2013-11" db="EMBL/GenBank/DDBJ databases">
        <title>The Genome Sequence of Phytophthora parasitica P1976.</title>
        <authorList>
            <consortium name="The Broad Institute Genomics Platform"/>
            <person name="Russ C."/>
            <person name="Tyler B."/>
            <person name="Panabieres F."/>
            <person name="Shan W."/>
            <person name="Tripathy S."/>
            <person name="Grunwald N."/>
            <person name="Machado M."/>
            <person name="Johnson C.S."/>
            <person name="Walker B."/>
            <person name="Young S."/>
            <person name="Zeng Q."/>
            <person name="Gargeya S."/>
            <person name="Fitzgerald M."/>
            <person name="Haas B."/>
            <person name="Abouelleil A."/>
            <person name="Allen A.W."/>
            <person name="Alvarado L."/>
            <person name="Arachchi H.M."/>
            <person name="Berlin A.M."/>
            <person name="Chapman S.B."/>
            <person name="Gainer-Dewar J."/>
            <person name="Goldberg J."/>
            <person name="Griggs A."/>
            <person name="Gujja S."/>
            <person name="Hansen M."/>
            <person name="Howarth C."/>
            <person name="Imamovic A."/>
            <person name="Ireland A."/>
            <person name="Larimer J."/>
            <person name="McCowan C."/>
            <person name="Murphy C."/>
            <person name="Pearson M."/>
            <person name="Poon T.W."/>
            <person name="Priest M."/>
            <person name="Roberts A."/>
            <person name="Saif S."/>
            <person name="Shea T."/>
            <person name="Sisk P."/>
            <person name="Sykes S."/>
            <person name="Wortman J."/>
            <person name="Nusbaum C."/>
            <person name="Birren B."/>
        </authorList>
    </citation>
    <scope>NUCLEOTIDE SEQUENCE [LARGE SCALE GENOMIC DNA]</scope>
    <source>
        <strain evidence="2 3">P1976</strain>
    </source>
</reference>
<dbReference type="SUPFAM" id="SSF54427">
    <property type="entry name" value="NTF2-like"/>
    <property type="match status" value="1"/>
</dbReference>
<feature type="chain" id="PRO_5001754434" description="SnoaL-like domain-containing protein" evidence="1">
    <location>
        <begin position="20"/>
        <end position="172"/>
    </location>
</feature>
<dbReference type="OrthoDB" id="2820488at2759"/>
<evidence type="ECO:0008006" key="4">
    <source>
        <dbReference type="Google" id="ProtNLM"/>
    </source>
</evidence>
<accession>A0A081AVA7</accession>
<dbReference type="InterPro" id="IPR032710">
    <property type="entry name" value="NTF2-like_dom_sf"/>
</dbReference>
<proteinExistence type="predicted"/>
<evidence type="ECO:0000256" key="1">
    <source>
        <dbReference type="SAM" id="SignalP"/>
    </source>
</evidence>
<gene>
    <name evidence="2" type="ORF">F444_03077</name>
</gene>